<accession>A0A976M6Y3</accession>
<evidence type="ECO:0000313" key="7">
    <source>
        <dbReference type="Proteomes" id="UP000244803"/>
    </source>
</evidence>
<name>A0A976M6Y3_THEOR</name>
<dbReference type="GO" id="GO:1990904">
    <property type="term" value="C:ribonucleoprotein complex"/>
    <property type="evidence" value="ECO:0007669"/>
    <property type="project" value="UniProtKB-KW"/>
</dbReference>
<comment type="similarity">
    <text evidence="4">Belongs to the snRNP Sm proteins family.</text>
</comment>
<dbReference type="GO" id="GO:0000932">
    <property type="term" value="C:P-body"/>
    <property type="evidence" value="ECO:0007669"/>
    <property type="project" value="UniProtKB-SubCell"/>
</dbReference>
<dbReference type="GO" id="GO:0006397">
    <property type="term" value="P:mRNA processing"/>
    <property type="evidence" value="ECO:0007669"/>
    <property type="project" value="UniProtKB-UniRule"/>
</dbReference>
<proteinExistence type="inferred from homology"/>
<dbReference type="GO" id="GO:0003729">
    <property type="term" value="F:mRNA binding"/>
    <property type="evidence" value="ECO:0007669"/>
    <property type="project" value="TreeGrafter"/>
</dbReference>
<dbReference type="PANTHER" id="PTHR15588:SF8">
    <property type="entry name" value="U6 SNRNA-ASSOCIATED SM-LIKE PROTEIN LSM1"/>
    <property type="match status" value="1"/>
</dbReference>
<dbReference type="Gene3D" id="2.30.30.100">
    <property type="match status" value="1"/>
</dbReference>
<dbReference type="GO" id="GO:1990726">
    <property type="term" value="C:Lsm1-7-Pat1 complex"/>
    <property type="evidence" value="ECO:0007669"/>
    <property type="project" value="TreeGrafter"/>
</dbReference>
<sequence length="162" mass="18526">MVSGSDVDPLPHWICSLEDELGSLIWVTLRDDTFYVGLFKSFDQFGNIVITDAVKKIVISSKRSFSDIYCGYTVIRGESISYFCSIDAIAYLNLFNYDSFVDTGWVSRLYKIANIRRIKASVNRFDLYLNYLPIEDALMLEKEENKAKGVTKMSIEDIIANE</sequence>
<comment type="function">
    <text evidence="4">Probably involved with other LSm subunits in the general process of degradation of mRNAs.</text>
</comment>
<feature type="domain" description="Sm" evidence="5">
    <location>
        <begin position="15"/>
        <end position="85"/>
    </location>
</feature>
<evidence type="ECO:0000259" key="5">
    <source>
        <dbReference type="SMART" id="SM00651"/>
    </source>
</evidence>
<keyword evidence="1 4" id="KW-0963">Cytoplasm</keyword>
<evidence type="ECO:0000256" key="4">
    <source>
        <dbReference type="RuleBase" id="RU365047"/>
    </source>
</evidence>
<reference evidence="6" key="1">
    <citation type="submission" date="2022-07" db="EMBL/GenBank/DDBJ databases">
        <title>Evaluation of T. orientalis genome assembly methods using nanopore sequencing and analysis of variation between genomes.</title>
        <authorList>
            <person name="Yam J."/>
            <person name="Micallef M.L."/>
            <person name="Liu M."/>
            <person name="Djordjevic S.P."/>
            <person name="Bogema D.R."/>
            <person name="Jenkins C."/>
        </authorList>
    </citation>
    <scope>NUCLEOTIDE SEQUENCE</scope>
    <source>
        <strain evidence="6">Fish Creek</strain>
    </source>
</reference>
<comment type="subcellular location">
    <subcellularLocation>
        <location evidence="4">Cytoplasm</location>
    </subcellularLocation>
    <subcellularLocation>
        <location evidence="4">Cytoplasm</location>
        <location evidence="4">P-body</location>
    </subcellularLocation>
</comment>
<dbReference type="InterPro" id="IPR034104">
    <property type="entry name" value="Lsm1"/>
</dbReference>
<evidence type="ECO:0000256" key="1">
    <source>
        <dbReference type="ARBA" id="ARBA00022490"/>
    </source>
</evidence>
<evidence type="ECO:0000256" key="3">
    <source>
        <dbReference type="ARBA" id="ARBA00023274"/>
    </source>
</evidence>
<gene>
    <name evidence="4" type="primary">LSM1</name>
    <name evidence="6" type="ORF">MACJ_000750</name>
</gene>
<keyword evidence="4" id="KW-0507">mRNA processing</keyword>
<evidence type="ECO:0000313" key="6">
    <source>
        <dbReference type="EMBL" id="UKJ88306.1"/>
    </source>
</evidence>
<dbReference type="SUPFAM" id="SSF50182">
    <property type="entry name" value="Sm-like ribonucleoproteins"/>
    <property type="match status" value="1"/>
</dbReference>
<dbReference type="OrthoDB" id="422364at2759"/>
<protein>
    <recommendedName>
        <fullName evidence="4">U6 snRNA-associated Sm-like protein LSm1</fullName>
    </recommendedName>
</protein>
<dbReference type="Proteomes" id="UP000244803">
    <property type="component" value="Chromosome 1"/>
</dbReference>
<keyword evidence="3 4" id="KW-0687">Ribonucleoprotein</keyword>
<dbReference type="Pfam" id="PF01423">
    <property type="entry name" value="LSM"/>
    <property type="match status" value="1"/>
</dbReference>
<dbReference type="PANTHER" id="PTHR15588">
    <property type="entry name" value="LSM1"/>
    <property type="match status" value="1"/>
</dbReference>
<dbReference type="GO" id="GO:0000290">
    <property type="term" value="P:deadenylation-dependent decapping of nuclear-transcribed mRNA"/>
    <property type="evidence" value="ECO:0007669"/>
    <property type="project" value="TreeGrafter"/>
</dbReference>
<dbReference type="EMBL" id="CP056065">
    <property type="protein sequence ID" value="UKJ88306.1"/>
    <property type="molecule type" value="Genomic_DNA"/>
</dbReference>
<dbReference type="InterPro" id="IPR044642">
    <property type="entry name" value="PTHR15588"/>
</dbReference>
<dbReference type="CDD" id="cd01728">
    <property type="entry name" value="LSm1"/>
    <property type="match status" value="1"/>
</dbReference>
<evidence type="ECO:0000256" key="2">
    <source>
        <dbReference type="ARBA" id="ARBA00022884"/>
    </source>
</evidence>
<dbReference type="InterPro" id="IPR001163">
    <property type="entry name" value="Sm_dom_euk/arc"/>
</dbReference>
<keyword evidence="2 4" id="KW-0694">RNA-binding</keyword>
<organism evidence="6 7">
    <name type="scientific">Theileria orientalis</name>
    <dbReference type="NCBI Taxonomy" id="68886"/>
    <lineage>
        <taxon>Eukaryota</taxon>
        <taxon>Sar</taxon>
        <taxon>Alveolata</taxon>
        <taxon>Apicomplexa</taxon>
        <taxon>Aconoidasida</taxon>
        <taxon>Piroplasmida</taxon>
        <taxon>Theileriidae</taxon>
        <taxon>Theileria</taxon>
    </lineage>
</organism>
<comment type="subunit">
    <text evidence="4">LSm subunits form a heteromer with a donut shape.</text>
</comment>
<dbReference type="AlphaFoldDB" id="A0A976M6Y3"/>
<dbReference type="SMART" id="SM00651">
    <property type="entry name" value="Sm"/>
    <property type="match status" value="1"/>
</dbReference>
<dbReference type="InterPro" id="IPR010920">
    <property type="entry name" value="LSM_dom_sf"/>
</dbReference>